<feature type="domain" description="Glucose-methanol-choline oxidoreductase C-terminal" evidence="2">
    <location>
        <begin position="21"/>
        <end position="86"/>
    </location>
</feature>
<dbReference type="PANTHER" id="PTHR11552">
    <property type="entry name" value="GLUCOSE-METHANOL-CHOLINE GMC OXIDOREDUCTASE"/>
    <property type="match status" value="1"/>
</dbReference>
<dbReference type="GO" id="GO:0016614">
    <property type="term" value="F:oxidoreductase activity, acting on CH-OH group of donors"/>
    <property type="evidence" value="ECO:0007669"/>
    <property type="project" value="InterPro"/>
</dbReference>
<dbReference type="Pfam" id="PF05199">
    <property type="entry name" value="GMC_oxred_C"/>
    <property type="match status" value="1"/>
</dbReference>
<comment type="similarity">
    <text evidence="1">Belongs to the GMC oxidoreductase family.</text>
</comment>
<sequence>MARNLRDVCIHPEAFFTDLNSAENYLRDTVTTTYHSSDKAAILPQEKRGVVGDQLRVCGTTNLRICDATVFPLILAANIMSAVNALTS</sequence>
<dbReference type="RefSeq" id="XP_033421847.1">
    <property type="nucleotide sequence ID" value="XM_033575992.1"/>
</dbReference>
<proteinExistence type="inferred from homology"/>
<dbReference type="VEuPathDB" id="FungiDB:EYZ11_012856"/>
<dbReference type="Proteomes" id="UP000324241">
    <property type="component" value="Unassembled WGS sequence"/>
</dbReference>
<evidence type="ECO:0000313" key="5">
    <source>
        <dbReference type="Proteomes" id="UP000308092"/>
    </source>
</evidence>
<dbReference type="Gene3D" id="3.50.50.60">
    <property type="entry name" value="FAD/NAD(P)-binding domain"/>
    <property type="match status" value="1"/>
</dbReference>
<organism evidence="4 5">
    <name type="scientific">Aspergillus tanneri</name>
    <dbReference type="NCBI Taxonomy" id="1220188"/>
    <lineage>
        <taxon>Eukaryota</taxon>
        <taxon>Fungi</taxon>
        <taxon>Dikarya</taxon>
        <taxon>Ascomycota</taxon>
        <taxon>Pezizomycotina</taxon>
        <taxon>Eurotiomycetes</taxon>
        <taxon>Eurotiomycetidae</taxon>
        <taxon>Eurotiales</taxon>
        <taxon>Aspergillaceae</taxon>
        <taxon>Aspergillus</taxon>
        <taxon>Aspergillus subgen. Circumdati</taxon>
    </lineage>
</organism>
<dbReference type="STRING" id="1220188.A0A4S3IZ54"/>
<accession>A0A4S3IZ54</accession>
<evidence type="ECO:0000313" key="6">
    <source>
        <dbReference type="Proteomes" id="UP000324241"/>
    </source>
</evidence>
<dbReference type="InterPro" id="IPR007867">
    <property type="entry name" value="GMC_OxRtase_C"/>
</dbReference>
<evidence type="ECO:0000256" key="1">
    <source>
        <dbReference type="ARBA" id="ARBA00010790"/>
    </source>
</evidence>
<comment type="caution">
    <text evidence="4">The sequence shown here is derived from an EMBL/GenBank/DDBJ whole genome shotgun (WGS) entry which is preliminary data.</text>
</comment>
<dbReference type="PANTHER" id="PTHR11552:SF210">
    <property type="entry name" value="GLUCOSE-METHANOL-CHOLINE OXIDOREDUCTASE N-TERMINAL DOMAIN-CONTAINING PROTEIN-RELATED"/>
    <property type="match status" value="1"/>
</dbReference>
<protein>
    <recommendedName>
        <fullName evidence="2">Glucose-methanol-choline oxidoreductase C-terminal domain-containing protein</fullName>
    </recommendedName>
</protein>
<dbReference type="Proteomes" id="UP000308092">
    <property type="component" value="Unassembled WGS sequence"/>
</dbReference>
<dbReference type="OrthoDB" id="4507224at2759"/>
<dbReference type="InterPro" id="IPR012132">
    <property type="entry name" value="GMC_OxRdtase"/>
</dbReference>
<evidence type="ECO:0000259" key="2">
    <source>
        <dbReference type="Pfam" id="PF05199"/>
    </source>
</evidence>
<reference evidence="4 5" key="1">
    <citation type="submission" date="2019-03" db="EMBL/GenBank/DDBJ databases">
        <title>The genome sequence of a newly discovered highly antifungal drug resistant Aspergillus species, Aspergillus tanneri NIH 1004.</title>
        <authorList>
            <person name="Mounaud S."/>
            <person name="Singh I."/>
            <person name="Joardar V."/>
            <person name="Pakala S."/>
            <person name="Pakala S."/>
            <person name="Venepally P."/>
            <person name="Hoover J."/>
            <person name="Nierman W."/>
            <person name="Chung J."/>
            <person name="Losada L."/>
        </authorList>
    </citation>
    <scope>NUCLEOTIDE SEQUENCE [LARGE SCALE GENOMIC DNA]</scope>
    <source>
        <strain evidence="4 5">NIH1004</strain>
    </source>
</reference>
<dbReference type="EMBL" id="SOSA01001079">
    <property type="protein sequence ID" value="THC87700.1"/>
    <property type="molecule type" value="Genomic_DNA"/>
</dbReference>
<evidence type="ECO:0000313" key="3">
    <source>
        <dbReference type="EMBL" id="KAA8642485.1"/>
    </source>
</evidence>
<dbReference type="AlphaFoldDB" id="A0A4S3IZ54"/>
<keyword evidence="5" id="KW-1185">Reference proteome</keyword>
<dbReference type="Gene3D" id="3.30.560.10">
    <property type="entry name" value="Glucose Oxidase, domain 3"/>
    <property type="match status" value="1"/>
</dbReference>
<dbReference type="InterPro" id="IPR036188">
    <property type="entry name" value="FAD/NAD-bd_sf"/>
</dbReference>
<evidence type="ECO:0000313" key="4">
    <source>
        <dbReference type="EMBL" id="THC87700.1"/>
    </source>
</evidence>
<dbReference type="GO" id="GO:0050660">
    <property type="term" value="F:flavin adenine dinucleotide binding"/>
    <property type="evidence" value="ECO:0007669"/>
    <property type="project" value="InterPro"/>
</dbReference>
<name>A0A4S3IZ54_9EURO</name>
<reference evidence="3 6" key="2">
    <citation type="submission" date="2019-08" db="EMBL/GenBank/DDBJ databases">
        <title>The genome sequence of a newly discovered highly antifungal drug resistant Aspergillus species, Aspergillus tanneri NIH 1004.</title>
        <authorList>
            <person name="Mounaud S."/>
            <person name="Singh I."/>
            <person name="Joardar V."/>
            <person name="Pakala S."/>
            <person name="Pakala S."/>
            <person name="Venepally P."/>
            <person name="Chung J.K."/>
            <person name="Losada L."/>
            <person name="Nierman W.C."/>
        </authorList>
    </citation>
    <scope>NUCLEOTIDE SEQUENCE [LARGE SCALE GENOMIC DNA]</scope>
    <source>
        <strain evidence="3 6">NIH1004</strain>
    </source>
</reference>
<dbReference type="GeneID" id="54334131"/>
<gene>
    <name evidence="3" type="ORF">ATNIH1004_011430</name>
    <name evidence="4" type="ORF">EYZ11_012856</name>
</gene>
<dbReference type="EMBL" id="QUQM01000008">
    <property type="protein sequence ID" value="KAA8642485.1"/>
    <property type="molecule type" value="Genomic_DNA"/>
</dbReference>
<dbReference type="SUPFAM" id="SSF51905">
    <property type="entry name" value="FAD/NAD(P)-binding domain"/>
    <property type="match status" value="1"/>
</dbReference>